<evidence type="ECO:0000313" key="7">
    <source>
        <dbReference type="EMBL" id="KAB7729222.1"/>
    </source>
</evidence>
<dbReference type="Proteomes" id="UP000488299">
    <property type="component" value="Unassembled WGS sequence"/>
</dbReference>
<dbReference type="GO" id="GO:1990904">
    <property type="term" value="C:ribonucleoprotein complex"/>
    <property type="evidence" value="ECO:0007669"/>
    <property type="project" value="UniProtKB-KW"/>
</dbReference>
<evidence type="ECO:0000256" key="4">
    <source>
        <dbReference type="ARBA" id="ARBA00035204"/>
    </source>
</evidence>
<sequence length="65" mass="7507">MKKEEIKALSAEQLKEQITAEEARLLKLKFAHAVSPIENPMRIREARKLIARLHTELTAKTRQQA</sequence>
<dbReference type="InterPro" id="IPR018254">
    <property type="entry name" value="Ribosomal_uL29_CS"/>
</dbReference>
<dbReference type="GO" id="GO:0005840">
    <property type="term" value="C:ribosome"/>
    <property type="evidence" value="ECO:0007669"/>
    <property type="project" value="UniProtKB-KW"/>
</dbReference>
<dbReference type="Pfam" id="PF00831">
    <property type="entry name" value="Ribosomal_L29"/>
    <property type="match status" value="1"/>
</dbReference>
<gene>
    <name evidence="5" type="primary">rpmC</name>
    <name evidence="7" type="ORF">F5984_16425</name>
</gene>
<keyword evidence="3 5" id="KW-0687">Ribonucleoprotein</keyword>
<proteinExistence type="inferred from homology"/>
<name>A0A7J5TX53_9BACT</name>
<evidence type="ECO:0000256" key="1">
    <source>
        <dbReference type="ARBA" id="ARBA00009254"/>
    </source>
</evidence>
<organism evidence="7 8">
    <name type="scientific">Rudanella paleaurantiibacter</name>
    <dbReference type="NCBI Taxonomy" id="2614655"/>
    <lineage>
        <taxon>Bacteria</taxon>
        <taxon>Pseudomonadati</taxon>
        <taxon>Bacteroidota</taxon>
        <taxon>Cytophagia</taxon>
        <taxon>Cytophagales</taxon>
        <taxon>Cytophagaceae</taxon>
        <taxon>Rudanella</taxon>
    </lineage>
</organism>
<dbReference type="Gene3D" id="1.10.287.310">
    <property type="match status" value="1"/>
</dbReference>
<protein>
    <recommendedName>
        <fullName evidence="4 5">Large ribosomal subunit protein uL29</fullName>
    </recommendedName>
</protein>
<evidence type="ECO:0000313" key="8">
    <source>
        <dbReference type="Proteomes" id="UP000488299"/>
    </source>
</evidence>
<dbReference type="NCBIfam" id="TIGR00012">
    <property type="entry name" value="L29"/>
    <property type="match status" value="1"/>
</dbReference>
<keyword evidence="2 5" id="KW-0689">Ribosomal protein</keyword>
<dbReference type="GO" id="GO:0003735">
    <property type="term" value="F:structural constituent of ribosome"/>
    <property type="evidence" value="ECO:0007669"/>
    <property type="project" value="InterPro"/>
</dbReference>
<reference evidence="7 8" key="1">
    <citation type="submission" date="2019-10" db="EMBL/GenBank/DDBJ databases">
        <title>Rudanella paleaurantiibacter sp. nov., isolated from sludge.</title>
        <authorList>
            <person name="Xu S.Q."/>
        </authorList>
    </citation>
    <scope>NUCLEOTIDE SEQUENCE [LARGE SCALE GENOMIC DNA]</scope>
    <source>
        <strain evidence="7 8">HX-22-17</strain>
    </source>
</reference>
<dbReference type="GO" id="GO:0006412">
    <property type="term" value="P:translation"/>
    <property type="evidence" value="ECO:0007669"/>
    <property type="project" value="UniProtKB-UniRule"/>
</dbReference>
<dbReference type="InterPro" id="IPR001854">
    <property type="entry name" value="Ribosomal_uL29"/>
</dbReference>
<evidence type="ECO:0000256" key="5">
    <source>
        <dbReference type="HAMAP-Rule" id="MF_00374"/>
    </source>
</evidence>
<dbReference type="HAMAP" id="MF_00374">
    <property type="entry name" value="Ribosomal_uL29"/>
    <property type="match status" value="1"/>
</dbReference>
<keyword evidence="6" id="KW-0175">Coiled coil</keyword>
<accession>A0A7J5TX53</accession>
<evidence type="ECO:0000256" key="3">
    <source>
        <dbReference type="ARBA" id="ARBA00023274"/>
    </source>
</evidence>
<dbReference type="RefSeq" id="WP_019988506.1">
    <property type="nucleotide sequence ID" value="NZ_WELI01000006.1"/>
</dbReference>
<dbReference type="EMBL" id="WELI01000006">
    <property type="protein sequence ID" value="KAB7729222.1"/>
    <property type="molecule type" value="Genomic_DNA"/>
</dbReference>
<dbReference type="AlphaFoldDB" id="A0A7J5TX53"/>
<comment type="caution">
    <text evidence="7">The sequence shown here is derived from an EMBL/GenBank/DDBJ whole genome shotgun (WGS) entry which is preliminary data.</text>
</comment>
<evidence type="ECO:0000256" key="6">
    <source>
        <dbReference type="SAM" id="Coils"/>
    </source>
</evidence>
<dbReference type="PROSITE" id="PS00579">
    <property type="entry name" value="RIBOSOMAL_L29"/>
    <property type="match status" value="1"/>
</dbReference>
<comment type="similarity">
    <text evidence="1 5">Belongs to the universal ribosomal protein uL29 family.</text>
</comment>
<feature type="coiled-coil region" evidence="6">
    <location>
        <begin position="1"/>
        <end position="63"/>
    </location>
</feature>
<keyword evidence="8" id="KW-1185">Reference proteome</keyword>
<dbReference type="CDD" id="cd00427">
    <property type="entry name" value="Ribosomal_L29_HIP"/>
    <property type="match status" value="1"/>
</dbReference>
<dbReference type="InterPro" id="IPR036049">
    <property type="entry name" value="Ribosomal_uL29_sf"/>
</dbReference>
<evidence type="ECO:0000256" key="2">
    <source>
        <dbReference type="ARBA" id="ARBA00022980"/>
    </source>
</evidence>
<dbReference type="SUPFAM" id="SSF46561">
    <property type="entry name" value="Ribosomal protein L29 (L29p)"/>
    <property type="match status" value="1"/>
</dbReference>